<dbReference type="EMBL" id="OZ019895">
    <property type="protein sequence ID" value="CAK9220237.1"/>
    <property type="molecule type" value="Genomic_DNA"/>
</dbReference>
<proteinExistence type="inferred from homology"/>
<dbReference type="Gene3D" id="1.20.120.1630">
    <property type="match status" value="1"/>
</dbReference>
<reference evidence="19" key="1">
    <citation type="submission" date="2024-02" db="EMBL/GenBank/DDBJ databases">
        <authorList>
            <consortium name="ELIXIR-Norway"/>
            <consortium name="Elixir Norway"/>
        </authorList>
    </citation>
    <scope>NUCLEOTIDE SEQUENCE</scope>
</reference>
<feature type="transmembrane region" description="Helical" evidence="18">
    <location>
        <begin position="27"/>
        <end position="48"/>
    </location>
</feature>
<name>A0ABP0UG01_9BRYO</name>
<evidence type="ECO:0000256" key="3">
    <source>
        <dbReference type="ARBA" id="ARBA00022516"/>
    </source>
</evidence>
<keyword evidence="13 18" id="KW-0472">Membrane</keyword>
<dbReference type="PANTHER" id="PTHR21257">
    <property type="entry name" value="DELTA(14)-STEROL REDUCTASE"/>
    <property type="match status" value="1"/>
</dbReference>
<dbReference type="InterPro" id="IPR001171">
    <property type="entry name" value="ERG24_DHCR-like"/>
</dbReference>
<keyword evidence="6" id="KW-0152">Cholesterol biosynthesis</keyword>
<keyword evidence="3" id="KW-0444">Lipid biosynthesis</keyword>
<dbReference type="PANTHER" id="PTHR21257:SF38">
    <property type="entry name" value="7-DEHYDROCHOLESTEROL REDUCTASE"/>
    <property type="match status" value="1"/>
</dbReference>
<evidence type="ECO:0000256" key="1">
    <source>
        <dbReference type="ARBA" id="ARBA00004141"/>
    </source>
</evidence>
<evidence type="ECO:0000256" key="8">
    <source>
        <dbReference type="ARBA" id="ARBA00022955"/>
    </source>
</evidence>
<evidence type="ECO:0000256" key="2">
    <source>
        <dbReference type="ARBA" id="ARBA00005402"/>
    </source>
</evidence>
<organism evidence="19 20">
    <name type="scientific">Sphagnum troendelagicum</name>
    <dbReference type="NCBI Taxonomy" id="128251"/>
    <lineage>
        <taxon>Eukaryota</taxon>
        <taxon>Viridiplantae</taxon>
        <taxon>Streptophyta</taxon>
        <taxon>Embryophyta</taxon>
        <taxon>Bryophyta</taxon>
        <taxon>Sphagnophytina</taxon>
        <taxon>Sphagnopsida</taxon>
        <taxon>Sphagnales</taxon>
        <taxon>Sphagnaceae</taxon>
        <taxon>Sphagnum</taxon>
    </lineage>
</organism>
<keyword evidence="10" id="KW-0560">Oxidoreductase</keyword>
<evidence type="ECO:0000313" key="20">
    <source>
        <dbReference type="Proteomes" id="UP001497512"/>
    </source>
</evidence>
<comment type="similarity">
    <text evidence="2">Belongs to the ERG4/ERG24 family.</text>
</comment>
<evidence type="ECO:0000256" key="7">
    <source>
        <dbReference type="ARBA" id="ARBA00022857"/>
    </source>
</evidence>
<accession>A0ABP0UG01</accession>
<keyword evidence="5 18" id="KW-0812">Transmembrane</keyword>
<evidence type="ECO:0000256" key="9">
    <source>
        <dbReference type="ARBA" id="ARBA00022989"/>
    </source>
</evidence>
<dbReference type="EC" id="1.3.1.21" evidence="16"/>
<evidence type="ECO:0000256" key="13">
    <source>
        <dbReference type="ARBA" id="ARBA00023136"/>
    </source>
</evidence>
<keyword evidence="4" id="KW-0153">Cholesterol metabolism</keyword>
<keyword evidence="11" id="KW-0756">Sterol biosynthesis</keyword>
<evidence type="ECO:0000256" key="6">
    <source>
        <dbReference type="ARBA" id="ARBA00022778"/>
    </source>
</evidence>
<evidence type="ECO:0000256" key="14">
    <source>
        <dbReference type="ARBA" id="ARBA00023166"/>
    </source>
</evidence>
<evidence type="ECO:0000256" key="4">
    <source>
        <dbReference type="ARBA" id="ARBA00022548"/>
    </source>
</evidence>
<evidence type="ECO:0000256" key="15">
    <source>
        <dbReference type="ARBA" id="ARBA00023221"/>
    </source>
</evidence>
<feature type="transmembrane region" description="Helical" evidence="18">
    <location>
        <begin position="77"/>
        <end position="98"/>
    </location>
</feature>
<evidence type="ECO:0000256" key="10">
    <source>
        <dbReference type="ARBA" id="ARBA00023002"/>
    </source>
</evidence>
<evidence type="ECO:0000256" key="12">
    <source>
        <dbReference type="ARBA" id="ARBA00023098"/>
    </source>
</evidence>
<comment type="subcellular location">
    <subcellularLocation>
        <location evidence="1">Membrane</location>
        <topology evidence="1">Multi-pass membrane protein</topology>
    </subcellularLocation>
</comment>
<keyword evidence="14" id="KW-1207">Sterol metabolism</keyword>
<evidence type="ECO:0000256" key="17">
    <source>
        <dbReference type="ARBA" id="ARBA00042688"/>
    </source>
</evidence>
<keyword evidence="15" id="KW-0753">Steroid metabolism</keyword>
<keyword evidence="8" id="KW-0752">Steroid biosynthesis</keyword>
<evidence type="ECO:0000313" key="19">
    <source>
        <dbReference type="EMBL" id="CAK9220237.1"/>
    </source>
</evidence>
<keyword evidence="12" id="KW-0443">Lipid metabolism</keyword>
<dbReference type="Proteomes" id="UP001497512">
    <property type="component" value="Chromosome 3"/>
</dbReference>
<evidence type="ECO:0000256" key="16">
    <source>
        <dbReference type="ARBA" id="ARBA00038851"/>
    </source>
</evidence>
<keyword evidence="7" id="KW-0521">NADP</keyword>
<evidence type="ECO:0000256" key="5">
    <source>
        <dbReference type="ARBA" id="ARBA00022692"/>
    </source>
</evidence>
<sequence>MGRNLKWSQPEPFQKLPGGHPKPVRTAAVLLLMVLFPPFIIFIWYTMIHLEGSVERSYRFFQARGIRGLRDVWPQPTILACKIIGVFVTFEAVLLIFLPAERYVGPISPAGNRPVYKKNGFVAYMVTLAVYYFLWREHLFNPGLVYDNIGEIFSVLVIASYAGALLLYCKGHMAPSSEDWGSSGNILGDLFWGMELYPRITSHFDIKVFLNCRFAVMTWAMLVISFAIKQPALGMLGAGLACNYIIYDCNVQRLLFINSNGKCRIWGKIPSKIQLHYVTEWGERKHSLLLTAGWWSVARHFHLAPEIGLAICWSLPVLFKHAMPYFYALFVTATLVDRANRDDKRLKQKYHKFWEAHCKRVRYKIIPLLY</sequence>
<protein>
    <recommendedName>
        <fullName evidence="16">7-dehydrocholesterol reductase</fullName>
        <ecNumber evidence="16">1.3.1.21</ecNumber>
    </recommendedName>
    <alternativeName>
        <fullName evidence="17">Sterol Delta(7)-reductase</fullName>
    </alternativeName>
</protein>
<feature type="transmembrane region" description="Helical" evidence="18">
    <location>
        <begin position="119"/>
        <end position="136"/>
    </location>
</feature>
<dbReference type="Pfam" id="PF01222">
    <property type="entry name" value="ERG4_ERG24"/>
    <property type="match status" value="2"/>
</dbReference>
<feature type="transmembrane region" description="Helical" evidence="18">
    <location>
        <begin position="208"/>
        <end position="228"/>
    </location>
</feature>
<keyword evidence="20" id="KW-1185">Reference proteome</keyword>
<keyword evidence="9 18" id="KW-1133">Transmembrane helix</keyword>
<evidence type="ECO:0000256" key="11">
    <source>
        <dbReference type="ARBA" id="ARBA00023011"/>
    </source>
</evidence>
<feature type="transmembrane region" description="Helical" evidence="18">
    <location>
        <begin position="148"/>
        <end position="168"/>
    </location>
</feature>
<gene>
    <name evidence="19" type="ORF">CSSPTR1EN2_LOCUS15306</name>
</gene>
<evidence type="ECO:0000256" key="18">
    <source>
        <dbReference type="SAM" id="Phobius"/>
    </source>
</evidence>